<organism evidence="1 2">
    <name type="scientific">Paraburkholderia caledonica</name>
    <dbReference type="NCBI Taxonomy" id="134536"/>
    <lineage>
        <taxon>Bacteria</taxon>
        <taxon>Pseudomonadati</taxon>
        <taxon>Pseudomonadota</taxon>
        <taxon>Betaproteobacteria</taxon>
        <taxon>Burkholderiales</taxon>
        <taxon>Burkholderiaceae</taxon>
        <taxon>Paraburkholderia</taxon>
    </lineage>
</organism>
<dbReference type="Proteomes" id="UP001185254">
    <property type="component" value="Unassembled WGS sequence"/>
</dbReference>
<name>A0ABU1KX13_9BURK</name>
<comment type="caution">
    <text evidence="1">The sequence shown here is derived from an EMBL/GenBank/DDBJ whole genome shotgun (WGS) entry which is preliminary data.</text>
</comment>
<evidence type="ECO:0000313" key="1">
    <source>
        <dbReference type="EMBL" id="MDR6375487.1"/>
    </source>
</evidence>
<accession>A0ABU1KX13</accession>
<evidence type="ECO:0008006" key="3">
    <source>
        <dbReference type="Google" id="ProtNLM"/>
    </source>
</evidence>
<reference evidence="1 2" key="1">
    <citation type="submission" date="2023-07" db="EMBL/GenBank/DDBJ databases">
        <title>Sorghum-associated microbial communities from plants grown in Nebraska, USA.</title>
        <authorList>
            <person name="Schachtman D."/>
        </authorList>
    </citation>
    <scope>NUCLEOTIDE SEQUENCE [LARGE SCALE GENOMIC DNA]</scope>
    <source>
        <strain evidence="1 2">DS1039</strain>
    </source>
</reference>
<dbReference type="EMBL" id="JAVDQN010000002">
    <property type="protein sequence ID" value="MDR6375487.1"/>
    <property type="molecule type" value="Genomic_DNA"/>
</dbReference>
<proteinExistence type="predicted"/>
<evidence type="ECO:0000313" key="2">
    <source>
        <dbReference type="Proteomes" id="UP001185254"/>
    </source>
</evidence>
<keyword evidence="2" id="KW-1185">Reference proteome</keyword>
<sequence>MPTSKREKITPRTTKVQYKTCFNEYTLEACMPVTDKLTSRSHWGPVMKKAIATVMTVSLALLPPGFASAQDNSAAPPAAAADHPDEIVKMHQQVAAANREYNREVAAAKKVYDQKKAAANKKRDAAVAAAHSGTSQ</sequence>
<dbReference type="RefSeq" id="WP_374709982.1">
    <property type="nucleotide sequence ID" value="NZ_JAVDQN010000002.1"/>
</dbReference>
<gene>
    <name evidence="1" type="ORF">J2776_002187</name>
</gene>
<protein>
    <recommendedName>
        <fullName evidence="3">DUF4148 domain-containing protein</fullName>
    </recommendedName>
</protein>